<keyword evidence="9 13" id="KW-1133">Transmembrane helix</keyword>
<feature type="transmembrane region" description="Helical" evidence="13">
    <location>
        <begin position="58"/>
        <end position="80"/>
    </location>
</feature>
<keyword evidence="8" id="KW-0029">Amino-acid transport</keyword>
<feature type="transmembrane region" description="Helical" evidence="13">
    <location>
        <begin position="233"/>
        <end position="254"/>
    </location>
</feature>
<comment type="subcellular location">
    <subcellularLocation>
        <location evidence="2">Cell membrane</location>
    </subcellularLocation>
    <subcellularLocation>
        <location evidence="1">Endomembrane system</location>
        <topology evidence="1">Multi-pass membrane protein</topology>
    </subcellularLocation>
</comment>
<organism evidence="15 16">
    <name type="scientific">Pisum sativum</name>
    <name type="common">Garden pea</name>
    <name type="synonym">Lathyrus oleraceus</name>
    <dbReference type="NCBI Taxonomy" id="3888"/>
    <lineage>
        <taxon>Eukaryota</taxon>
        <taxon>Viridiplantae</taxon>
        <taxon>Streptophyta</taxon>
        <taxon>Embryophyta</taxon>
        <taxon>Tracheophyta</taxon>
        <taxon>Spermatophyta</taxon>
        <taxon>Magnoliopsida</taxon>
        <taxon>eudicotyledons</taxon>
        <taxon>Gunneridae</taxon>
        <taxon>Pentapetalae</taxon>
        <taxon>rosids</taxon>
        <taxon>fabids</taxon>
        <taxon>Fabales</taxon>
        <taxon>Fabaceae</taxon>
        <taxon>Papilionoideae</taxon>
        <taxon>50 kb inversion clade</taxon>
        <taxon>NPAAA clade</taxon>
        <taxon>Hologalegina</taxon>
        <taxon>IRL clade</taxon>
        <taxon>Fabeae</taxon>
        <taxon>Lathyrus</taxon>
    </lineage>
</organism>
<dbReference type="GO" id="GO:0009734">
    <property type="term" value="P:auxin-activated signaling pathway"/>
    <property type="evidence" value="ECO:0007669"/>
    <property type="project" value="UniProtKB-KW"/>
</dbReference>
<keyword evidence="7" id="KW-0769">Symport</keyword>
<dbReference type="GO" id="GO:0006865">
    <property type="term" value="P:amino acid transport"/>
    <property type="evidence" value="ECO:0007669"/>
    <property type="project" value="UniProtKB-KW"/>
</dbReference>
<evidence type="ECO:0000256" key="11">
    <source>
        <dbReference type="ARBA" id="ARBA00023294"/>
    </source>
</evidence>
<feature type="domain" description="Amino acid transporter transmembrane" evidence="14">
    <location>
        <begin position="26"/>
        <end position="461"/>
    </location>
</feature>
<evidence type="ECO:0000313" key="16">
    <source>
        <dbReference type="Proteomes" id="UP001058974"/>
    </source>
</evidence>
<name>A0A9D4WFK7_PEA</name>
<comment type="function">
    <text evidence="12">Carrier protein involved in proton-driven auxin influx. Mediates the formation of auxin gradient from developing leaves (site of auxin biosynthesis) to tips by contributing to the loading of auxin in vascular tissues and facilitating acropetal (base to tip) auxin transport within inner tissues of the root apex, and basipetal (tip to base) auxin transport within outer tissues of the root apex. May be involved in lateral roots and nodules formation.</text>
</comment>
<keyword evidence="4" id="KW-0813">Transport</keyword>
<evidence type="ECO:0000256" key="10">
    <source>
        <dbReference type="ARBA" id="ARBA00023136"/>
    </source>
</evidence>
<evidence type="ECO:0000256" key="6">
    <source>
        <dbReference type="ARBA" id="ARBA00022692"/>
    </source>
</evidence>
<proteinExistence type="inferred from homology"/>
<evidence type="ECO:0000256" key="4">
    <source>
        <dbReference type="ARBA" id="ARBA00022448"/>
    </source>
</evidence>
<evidence type="ECO:0000256" key="8">
    <source>
        <dbReference type="ARBA" id="ARBA00022970"/>
    </source>
</evidence>
<gene>
    <name evidence="15" type="ORF">KIW84_065752</name>
</gene>
<evidence type="ECO:0000256" key="7">
    <source>
        <dbReference type="ARBA" id="ARBA00022847"/>
    </source>
</evidence>
<dbReference type="InterPro" id="IPR013057">
    <property type="entry name" value="AA_transpt_TM"/>
</dbReference>
<accession>A0A9D4WFK7</accession>
<evidence type="ECO:0000256" key="12">
    <source>
        <dbReference type="ARBA" id="ARBA00045588"/>
    </source>
</evidence>
<feature type="transmembrane region" description="Helical" evidence="13">
    <location>
        <begin position="181"/>
        <end position="205"/>
    </location>
</feature>
<dbReference type="EMBL" id="JAMSHJ010000006">
    <property type="protein sequence ID" value="KAI5401025.1"/>
    <property type="molecule type" value="Genomic_DNA"/>
</dbReference>
<evidence type="ECO:0000256" key="1">
    <source>
        <dbReference type="ARBA" id="ARBA00004127"/>
    </source>
</evidence>
<dbReference type="GO" id="GO:0012505">
    <property type="term" value="C:endomembrane system"/>
    <property type="evidence" value="ECO:0007669"/>
    <property type="project" value="UniProtKB-SubCell"/>
</dbReference>
<protein>
    <submittedName>
        <fullName evidence="15">Amino acid permease 6</fullName>
    </submittedName>
</protein>
<feature type="transmembrane region" description="Helical" evidence="13">
    <location>
        <begin position="33"/>
        <end position="52"/>
    </location>
</feature>
<keyword evidence="10 13" id="KW-0472">Membrane</keyword>
<evidence type="ECO:0000256" key="3">
    <source>
        <dbReference type="ARBA" id="ARBA00005590"/>
    </source>
</evidence>
<reference evidence="15 16" key="1">
    <citation type="journal article" date="2022" name="Nat. Genet.">
        <title>Improved pea reference genome and pan-genome highlight genomic features and evolutionary characteristics.</title>
        <authorList>
            <person name="Yang T."/>
            <person name="Liu R."/>
            <person name="Luo Y."/>
            <person name="Hu S."/>
            <person name="Wang D."/>
            <person name="Wang C."/>
            <person name="Pandey M.K."/>
            <person name="Ge S."/>
            <person name="Xu Q."/>
            <person name="Li N."/>
            <person name="Li G."/>
            <person name="Huang Y."/>
            <person name="Saxena R.K."/>
            <person name="Ji Y."/>
            <person name="Li M."/>
            <person name="Yan X."/>
            <person name="He Y."/>
            <person name="Liu Y."/>
            <person name="Wang X."/>
            <person name="Xiang C."/>
            <person name="Varshney R.K."/>
            <person name="Ding H."/>
            <person name="Gao S."/>
            <person name="Zong X."/>
        </authorList>
    </citation>
    <scope>NUCLEOTIDE SEQUENCE [LARGE SCALE GENOMIC DNA]</scope>
    <source>
        <strain evidence="15 16">cv. Zhongwan 6</strain>
    </source>
</reference>
<evidence type="ECO:0000256" key="13">
    <source>
        <dbReference type="SAM" id="Phobius"/>
    </source>
</evidence>
<dbReference type="Proteomes" id="UP001058974">
    <property type="component" value="Chromosome 6"/>
</dbReference>
<feature type="transmembrane region" description="Helical" evidence="13">
    <location>
        <begin position="401"/>
        <end position="419"/>
    </location>
</feature>
<keyword evidence="16" id="KW-1185">Reference proteome</keyword>
<feature type="non-terminal residue" evidence="15">
    <location>
        <position position="470"/>
    </location>
</feature>
<dbReference type="Gramene" id="Psat06G0575200-T1">
    <property type="protein sequence ID" value="KAI5401025.1"/>
    <property type="gene ID" value="KIW84_065752"/>
</dbReference>
<dbReference type="Pfam" id="PF01490">
    <property type="entry name" value="Aa_trans"/>
    <property type="match status" value="1"/>
</dbReference>
<comment type="similarity">
    <text evidence="3">Belongs to the amino acid/polyamine transporter 2 family. Amino acid/auxin permease (AAAP) (TC 2.A.18.1) subfamily.</text>
</comment>
<evidence type="ECO:0000313" key="15">
    <source>
        <dbReference type="EMBL" id="KAI5401025.1"/>
    </source>
</evidence>
<evidence type="ECO:0000256" key="9">
    <source>
        <dbReference type="ARBA" id="ARBA00022989"/>
    </source>
</evidence>
<feature type="transmembrane region" description="Helical" evidence="13">
    <location>
        <begin position="440"/>
        <end position="461"/>
    </location>
</feature>
<dbReference type="PANTHER" id="PTHR48017">
    <property type="entry name" value="OS05G0424000 PROTEIN-RELATED"/>
    <property type="match status" value="1"/>
</dbReference>
<sequence length="470" mass="51823">KKKSMTVESSLFTEDSKYDGDASIKRTGTWMTASAHIVTAVIGSGVLSLAWAVAQLGWIAGSAVVMLFSIITYFTSCLLCDSYRYPDPVNGIRNRTYIEAVKNILGGYQHKLCGLSQYTNLVGCTIGYTLTASISIVAIKKSNCFHKYGHEADCNTANYPYTAIFGSFQLFLSQIPDFHELSWLSIVAAVMSFGYASIGIGLSIAKIAEGGHHLETGLTGVVVGVDVTGSNKIWNTFQALGNIAFAYAFSMVILEIQDTLKSSPPENKAMKKASLVGILVTTFFYALCGLVGYAAFGNKAPGNFLTGFGFYEPFWLVDIGNLFIIIHLAGAYQVFAQPVFSLVENWGIKKWPQSKLMIKEYNIRIPLVGIWRMNIFRLIWRTIYVMITTLMAIIFPFFNSVVGLLGAITFFPLTVYFPTEMYLTRAKVPKYSSIWIGIKLLSVFCLIVTLVATVASVQGIIAELMIYKPF</sequence>
<feature type="transmembrane region" description="Helical" evidence="13">
    <location>
        <begin position="315"/>
        <end position="335"/>
    </location>
</feature>
<dbReference type="GO" id="GO:0015293">
    <property type="term" value="F:symporter activity"/>
    <property type="evidence" value="ECO:0007669"/>
    <property type="project" value="UniProtKB-KW"/>
</dbReference>
<evidence type="ECO:0000256" key="2">
    <source>
        <dbReference type="ARBA" id="ARBA00004236"/>
    </source>
</evidence>
<dbReference type="GO" id="GO:0005886">
    <property type="term" value="C:plasma membrane"/>
    <property type="evidence" value="ECO:0007669"/>
    <property type="project" value="UniProtKB-SubCell"/>
</dbReference>
<keyword evidence="11" id="KW-0927">Auxin signaling pathway</keyword>
<evidence type="ECO:0000259" key="14">
    <source>
        <dbReference type="Pfam" id="PF01490"/>
    </source>
</evidence>
<feature type="transmembrane region" description="Helical" evidence="13">
    <location>
        <begin position="378"/>
        <end position="395"/>
    </location>
</feature>
<comment type="caution">
    <text evidence="15">The sequence shown here is derived from an EMBL/GenBank/DDBJ whole genome shotgun (WGS) entry which is preliminary data.</text>
</comment>
<keyword evidence="6 13" id="KW-0812">Transmembrane</keyword>
<evidence type="ECO:0000256" key="5">
    <source>
        <dbReference type="ARBA" id="ARBA00022475"/>
    </source>
</evidence>
<keyword evidence="5" id="KW-1003">Cell membrane</keyword>
<dbReference type="AlphaFoldDB" id="A0A9D4WFK7"/>
<feature type="transmembrane region" description="Helical" evidence="13">
    <location>
        <begin position="275"/>
        <end position="295"/>
    </location>
</feature>